<gene>
    <name evidence="1" type="ORF">EDD30_2168</name>
</gene>
<dbReference type="AlphaFoldDB" id="A0A3N1GGY5"/>
<evidence type="ECO:0000313" key="1">
    <source>
        <dbReference type="EMBL" id="ROP29376.1"/>
    </source>
</evidence>
<accession>A0A3N1GGY5</accession>
<organism evidence="1 2">
    <name type="scientific">Couchioplanes caeruleus</name>
    <dbReference type="NCBI Taxonomy" id="56438"/>
    <lineage>
        <taxon>Bacteria</taxon>
        <taxon>Bacillati</taxon>
        <taxon>Actinomycetota</taxon>
        <taxon>Actinomycetes</taxon>
        <taxon>Micromonosporales</taxon>
        <taxon>Micromonosporaceae</taxon>
        <taxon>Couchioplanes</taxon>
    </lineage>
</organism>
<reference evidence="1 2" key="1">
    <citation type="submission" date="2018-11" db="EMBL/GenBank/DDBJ databases">
        <title>Sequencing the genomes of 1000 actinobacteria strains.</title>
        <authorList>
            <person name="Klenk H.-P."/>
        </authorList>
    </citation>
    <scope>NUCLEOTIDE SEQUENCE [LARGE SCALE GENOMIC DNA]</scope>
    <source>
        <strain evidence="1 2">DSM 43634</strain>
    </source>
</reference>
<sequence length="77" mass="9495">MPENERASRRNRFVRWFHATFDDWFFRSMIGPAQTANAVHGCEQPAREQWKRDLEARKRFTREQRERKRLAREGRMT</sequence>
<proteinExistence type="predicted"/>
<dbReference type="EMBL" id="RJKL01000001">
    <property type="protein sequence ID" value="ROP29376.1"/>
    <property type="molecule type" value="Genomic_DNA"/>
</dbReference>
<name>A0A3N1GGY5_9ACTN</name>
<dbReference type="Proteomes" id="UP000271683">
    <property type="component" value="Unassembled WGS sequence"/>
</dbReference>
<protein>
    <submittedName>
        <fullName evidence="1">Uncharacterized protein</fullName>
    </submittedName>
</protein>
<dbReference type="RefSeq" id="WP_211278031.1">
    <property type="nucleotide sequence ID" value="NZ_RJKL01000001.1"/>
</dbReference>
<comment type="caution">
    <text evidence="1">The sequence shown here is derived from an EMBL/GenBank/DDBJ whole genome shotgun (WGS) entry which is preliminary data.</text>
</comment>
<evidence type="ECO:0000313" key="2">
    <source>
        <dbReference type="Proteomes" id="UP000271683"/>
    </source>
</evidence>